<name>A0ABP6LG47_9ACTN</name>
<dbReference type="InterPro" id="IPR001647">
    <property type="entry name" value="HTH_TetR"/>
</dbReference>
<feature type="domain" description="HTH tetR-type" evidence="6">
    <location>
        <begin position="20"/>
        <end position="79"/>
    </location>
</feature>
<keyword evidence="3" id="KW-0804">Transcription</keyword>
<gene>
    <name evidence="7" type="ORF">GCM10017559_77780</name>
</gene>
<evidence type="ECO:0000256" key="2">
    <source>
        <dbReference type="ARBA" id="ARBA00023125"/>
    </source>
</evidence>
<comment type="caution">
    <text evidence="7">The sequence shown here is derived from an EMBL/GenBank/DDBJ whole genome shotgun (WGS) entry which is preliminary data.</text>
</comment>
<dbReference type="SUPFAM" id="SSF46689">
    <property type="entry name" value="Homeodomain-like"/>
    <property type="match status" value="1"/>
</dbReference>
<evidence type="ECO:0000259" key="6">
    <source>
        <dbReference type="PROSITE" id="PS50977"/>
    </source>
</evidence>
<keyword evidence="1" id="KW-0805">Transcription regulation</keyword>
<dbReference type="EMBL" id="BAAAWD010000028">
    <property type="protein sequence ID" value="GAA3038195.1"/>
    <property type="molecule type" value="Genomic_DNA"/>
</dbReference>
<dbReference type="PRINTS" id="PR00455">
    <property type="entry name" value="HTHTETR"/>
</dbReference>
<evidence type="ECO:0000313" key="7">
    <source>
        <dbReference type="EMBL" id="GAA3038195.1"/>
    </source>
</evidence>
<feature type="DNA-binding region" description="H-T-H motif" evidence="4">
    <location>
        <begin position="42"/>
        <end position="61"/>
    </location>
</feature>
<dbReference type="PANTHER" id="PTHR30055:SF234">
    <property type="entry name" value="HTH-TYPE TRANSCRIPTIONAL REGULATOR BETI"/>
    <property type="match status" value="1"/>
</dbReference>
<evidence type="ECO:0000313" key="8">
    <source>
        <dbReference type="Proteomes" id="UP001499930"/>
    </source>
</evidence>
<dbReference type="Proteomes" id="UP001499930">
    <property type="component" value="Unassembled WGS sequence"/>
</dbReference>
<dbReference type="InterPro" id="IPR050109">
    <property type="entry name" value="HTH-type_TetR-like_transc_reg"/>
</dbReference>
<keyword evidence="2 4" id="KW-0238">DNA-binding</keyword>
<evidence type="ECO:0000256" key="1">
    <source>
        <dbReference type="ARBA" id="ARBA00023015"/>
    </source>
</evidence>
<dbReference type="PROSITE" id="PS50977">
    <property type="entry name" value="HTH_TETR_2"/>
    <property type="match status" value="1"/>
</dbReference>
<dbReference type="PANTHER" id="PTHR30055">
    <property type="entry name" value="HTH-TYPE TRANSCRIPTIONAL REGULATOR RUTR"/>
    <property type="match status" value="1"/>
</dbReference>
<evidence type="ECO:0000256" key="4">
    <source>
        <dbReference type="PROSITE-ProRule" id="PRU00335"/>
    </source>
</evidence>
<feature type="region of interest" description="Disordered" evidence="5">
    <location>
        <begin position="90"/>
        <end position="112"/>
    </location>
</feature>
<organism evidence="7 8">
    <name type="scientific">Streptosporangium longisporum</name>
    <dbReference type="NCBI Taxonomy" id="46187"/>
    <lineage>
        <taxon>Bacteria</taxon>
        <taxon>Bacillati</taxon>
        <taxon>Actinomycetota</taxon>
        <taxon>Actinomycetes</taxon>
        <taxon>Streptosporangiales</taxon>
        <taxon>Streptosporangiaceae</taxon>
        <taxon>Streptosporangium</taxon>
    </lineage>
</organism>
<dbReference type="Pfam" id="PF00440">
    <property type="entry name" value="TetR_N"/>
    <property type="match status" value="1"/>
</dbReference>
<dbReference type="RefSeq" id="WP_344906404.1">
    <property type="nucleotide sequence ID" value="NZ_BAAAWD010000028.1"/>
</dbReference>
<dbReference type="Gene3D" id="1.10.357.10">
    <property type="entry name" value="Tetracycline Repressor, domain 2"/>
    <property type="match status" value="1"/>
</dbReference>
<proteinExistence type="predicted"/>
<protein>
    <recommendedName>
        <fullName evidence="6">HTH tetR-type domain-containing protein</fullName>
    </recommendedName>
</protein>
<evidence type="ECO:0000256" key="5">
    <source>
        <dbReference type="SAM" id="MobiDB-lite"/>
    </source>
</evidence>
<keyword evidence="8" id="KW-1185">Reference proteome</keyword>
<feature type="compositionally biased region" description="Low complexity" evidence="5">
    <location>
        <begin position="99"/>
        <end position="112"/>
    </location>
</feature>
<accession>A0ABP6LG47</accession>
<sequence>MDGGVVTGGADVRPRRADAQRNRASILAAALEVLLEDGPEAPLDKIARRAGVGNATVYRHFVDRDELVRGVILAVVERNAEAAERLLATEPDPSRPCGRSCTTARTAASARS</sequence>
<dbReference type="InterPro" id="IPR009057">
    <property type="entry name" value="Homeodomain-like_sf"/>
</dbReference>
<evidence type="ECO:0000256" key="3">
    <source>
        <dbReference type="ARBA" id="ARBA00023163"/>
    </source>
</evidence>
<reference evidence="8" key="1">
    <citation type="journal article" date="2019" name="Int. J. Syst. Evol. Microbiol.">
        <title>The Global Catalogue of Microorganisms (GCM) 10K type strain sequencing project: providing services to taxonomists for standard genome sequencing and annotation.</title>
        <authorList>
            <consortium name="The Broad Institute Genomics Platform"/>
            <consortium name="The Broad Institute Genome Sequencing Center for Infectious Disease"/>
            <person name="Wu L."/>
            <person name="Ma J."/>
        </authorList>
    </citation>
    <scope>NUCLEOTIDE SEQUENCE [LARGE SCALE GENOMIC DNA]</scope>
    <source>
        <strain evidence="8">JCM 3106</strain>
    </source>
</reference>